<accession>A0A7M5V225</accession>
<proteinExistence type="predicted"/>
<reference evidence="2" key="1">
    <citation type="submission" date="2021-01" db="UniProtKB">
        <authorList>
            <consortium name="EnsemblMetazoa"/>
        </authorList>
    </citation>
    <scope>IDENTIFICATION</scope>
</reference>
<protein>
    <submittedName>
        <fullName evidence="2">Uncharacterized protein</fullName>
    </submittedName>
</protein>
<evidence type="ECO:0000256" key="1">
    <source>
        <dbReference type="SAM" id="MobiDB-lite"/>
    </source>
</evidence>
<sequence>MDNYHLGYSLLYETGVEKNEKVKFVVLVKNPTQFYLITQDCDNFETLDTRFGNKRWTLEKYNLKEEDLLRLEEFKITPVLFDKSCGLEIKWKYGITSKGPAVKVVRILFDHIKEQYQSDAPIVTDIFDVNPIEAGKLAGQGQVEPPRQPISSIKKKPNSTRASEKNLSSSEEAFSSKTATSRPKNSKKKVHFLSKEFKLKQVEDQEKESTPVTELSKRQCFLKARDHINGQAIQERLGITKKIPKKEASSLEKREKRTSFIKAREQINEQTRFNITPTALKEENTLPGIVHPRSRVEKDGEASHVKNTDDITIEKNYELTQNAVAQQSQLPTGNIGKAVQHQTCSQITSTQKEQA</sequence>
<dbReference type="AlphaFoldDB" id="A0A7M5V225"/>
<feature type="region of interest" description="Disordered" evidence="1">
    <location>
        <begin position="137"/>
        <end position="187"/>
    </location>
</feature>
<feature type="compositionally biased region" description="Polar residues" evidence="1">
    <location>
        <begin position="340"/>
        <end position="355"/>
    </location>
</feature>
<feature type="region of interest" description="Disordered" evidence="1">
    <location>
        <begin position="335"/>
        <end position="355"/>
    </location>
</feature>
<evidence type="ECO:0000313" key="3">
    <source>
        <dbReference type="Proteomes" id="UP000594262"/>
    </source>
</evidence>
<keyword evidence="3" id="KW-1185">Reference proteome</keyword>
<name>A0A7M5V225_9CNID</name>
<dbReference type="Proteomes" id="UP000594262">
    <property type="component" value="Unplaced"/>
</dbReference>
<feature type="compositionally biased region" description="Polar residues" evidence="1">
    <location>
        <begin position="159"/>
        <end position="183"/>
    </location>
</feature>
<evidence type="ECO:0000313" key="2">
    <source>
        <dbReference type="EnsemblMetazoa" id="CLYHEMP008408.1"/>
    </source>
</evidence>
<organism evidence="2 3">
    <name type="scientific">Clytia hemisphaerica</name>
    <dbReference type="NCBI Taxonomy" id="252671"/>
    <lineage>
        <taxon>Eukaryota</taxon>
        <taxon>Metazoa</taxon>
        <taxon>Cnidaria</taxon>
        <taxon>Hydrozoa</taxon>
        <taxon>Hydroidolina</taxon>
        <taxon>Leptothecata</taxon>
        <taxon>Obeliida</taxon>
        <taxon>Clytiidae</taxon>
        <taxon>Clytia</taxon>
    </lineage>
</organism>
<dbReference type="EnsemblMetazoa" id="CLYHEMT008408.1">
    <property type="protein sequence ID" value="CLYHEMP008408.1"/>
    <property type="gene ID" value="CLYHEMG008408"/>
</dbReference>